<dbReference type="Pfam" id="PF06551">
    <property type="entry name" value="DUF1120"/>
    <property type="match status" value="1"/>
</dbReference>
<accession>A0A5E6Y2M4</accession>
<reference evidence="2 3" key="1">
    <citation type="submission" date="2019-09" db="EMBL/GenBank/DDBJ databases">
        <authorList>
            <person name="Chandra G."/>
            <person name="Truman W A."/>
        </authorList>
    </citation>
    <scope>NUCLEOTIDE SEQUENCE [LARGE SCALE GENOMIC DNA]</scope>
    <source>
        <strain evidence="2">PS662</strain>
    </source>
</reference>
<feature type="chain" id="PRO_5022765641" evidence="1">
    <location>
        <begin position="23"/>
        <end position="207"/>
    </location>
</feature>
<sequence length="207" mass="21920" precursor="true">MNKTLNSLVAAMLLASSASAFAASSTELTVTGFITPSACEPSLSNGGNVTYGKIPVKDLDPVRPTILGEQTLQLTVTCDAPTRMALEAKDNREGSDFGNDPMKYGLGLINTTEKLGDMDVFLRLPVADGRSARAIISEDGGTTWSPSIFLSRFSITSMADVGTVDPIPAELFTADLVVYPRIAPTNQLTLTDEVPIDGSVTLTVIYL</sequence>
<organism evidence="2 3">
    <name type="scientific">Pseudomonas fluorescens</name>
    <dbReference type="NCBI Taxonomy" id="294"/>
    <lineage>
        <taxon>Bacteria</taxon>
        <taxon>Pseudomonadati</taxon>
        <taxon>Pseudomonadota</taxon>
        <taxon>Gammaproteobacteria</taxon>
        <taxon>Pseudomonadales</taxon>
        <taxon>Pseudomonadaceae</taxon>
        <taxon>Pseudomonas</taxon>
    </lineage>
</organism>
<feature type="signal peptide" evidence="1">
    <location>
        <begin position="1"/>
        <end position="22"/>
    </location>
</feature>
<proteinExistence type="predicted"/>
<gene>
    <name evidence="2" type="primary">gltF_5</name>
    <name evidence="2" type="ORF">PS662_06041</name>
</gene>
<dbReference type="EMBL" id="CABVHK010000035">
    <property type="protein sequence ID" value="VVN47713.1"/>
    <property type="molecule type" value="Genomic_DNA"/>
</dbReference>
<dbReference type="InterPro" id="IPR010546">
    <property type="entry name" value="DUF1120"/>
</dbReference>
<dbReference type="OrthoDB" id="6602106at2"/>
<name>A0A5E6Y2M4_PSEFL</name>
<evidence type="ECO:0000256" key="1">
    <source>
        <dbReference type="SAM" id="SignalP"/>
    </source>
</evidence>
<protein>
    <submittedName>
        <fullName evidence="2">Protein GltF</fullName>
    </submittedName>
</protein>
<keyword evidence="1" id="KW-0732">Signal</keyword>
<evidence type="ECO:0000313" key="2">
    <source>
        <dbReference type="EMBL" id="VVN47713.1"/>
    </source>
</evidence>
<dbReference type="Proteomes" id="UP000326953">
    <property type="component" value="Unassembled WGS sequence"/>
</dbReference>
<dbReference type="AlphaFoldDB" id="A0A5E6Y2M4"/>
<dbReference type="RefSeq" id="WP_150714178.1">
    <property type="nucleotide sequence ID" value="NZ_CABVHK010000035.1"/>
</dbReference>
<evidence type="ECO:0000313" key="3">
    <source>
        <dbReference type="Proteomes" id="UP000326953"/>
    </source>
</evidence>